<dbReference type="InterPro" id="IPR012944">
    <property type="entry name" value="SusD_RagB_dom"/>
</dbReference>
<dbReference type="InterPro" id="IPR033985">
    <property type="entry name" value="SusD-like_N"/>
</dbReference>
<feature type="domain" description="RagB/SusD" evidence="6">
    <location>
        <begin position="336"/>
        <end position="465"/>
    </location>
</feature>
<evidence type="ECO:0000313" key="8">
    <source>
        <dbReference type="EMBL" id="MBO9155193.1"/>
    </source>
</evidence>
<comment type="similarity">
    <text evidence="2">Belongs to the SusD family.</text>
</comment>
<dbReference type="SUPFAM" id="SSF48452">
    <property type="entry name" value="TPR-like"/>
    <property type="match status" value="1"/>
</dbReference>
<dbReference type="Pfam" id="PF07980">
    <property type="entry name" value="SusD_RagB"/>
    <property type="match status" value="1"/>
</dbReference>
<evidence type="ECO:0000256" key="4">
    <source>
        <dbReference type="ARBA" id="ARBA00023136"/>
    </source>
</evidence>
<gene>
    <name evidence="8" type="ORF">J7I43_23405</name>
</gene>
<comment type="subcellular location">
    <subcellularLocation>
        <location evidence="1">Cell outer membrane</location>
    </subcellularLocation>
</comment>
<dbReference type="EMBL" id="JAGHKP010000005">
    <property type="protein sequence ID" value="MBO9155193.1"/>
    <property type="molecule type" value="Genomic_DNA"/>
</dbReference>
<dbReference type="InterPro" id="IPR011990">
    <property type="entry name" value="TPR-like_helical_dom_sf"/>
</dbReference>
<evidence type="ECO:0000256" key="5">
    <source>
        <dbReference type="ARBA" id="ARBA00023237"/>
    </source>
</evidence>
<organism evidence="8 9">
    <name type="scientific">Chitinophaga chungangae</name>
    <dbReference type="NCBI Taxonomy" id="2821488"/>
    <lineage>
        <taxon>Bacteria</taxon>
        <taxon>Pseudomonadati</taxon>
        <taxon>Bacteroidota</taxon>
        <taxon>Chitinophagia</taxon>
        <taxon>Chitinophagales</taxon>
        <taxon>Chitinophagaceae</taxon>
        <taxon>Chitinophaga</taxon>
    </lineage>
</organism>
<evidence type="ECO:0000259" key="7">
    <source>
        <dbReference type="Pfam" id="PF14322"/>
    </source>
</evidence>
<name>A0ABS3YKH7_9BACT</name>
<reference evidence="9" key="1">
    <citation type="submission" date="2021-03" db="EMBL/GenBank/DDBJ databases">
        <title>Assistant Professor.</title>
        <authorList>
            <person name="Huq M.A."/>
        </authorList>
    </citation>
    <scope>NUCLEOTIDE SEQUENCE [LARGE SCALE GENOMIC DNA]</scope>
    <source>
        <strain evidence="9">MAH-28</strain>
    </source>
</reference>
<accession>A0ABS3YKH7</accession>
<evidence type="ECO:0000256" key="1">
    <source>
        <dbReference type="ARBA" id="ARBA00004442"/>
    </source>
</evidence>
<comment type="caution">
    <text evidence="8">The sequence shown here is derived from an EMBL/GenBank/DDBJ whole genome shotgun (WGS) entry which is preliminary data.</text>
</comment>
<keyword evidence="3" id="KW-0732">Signal</keyword>
<dbReference type="RefSeq" id="WP_209148422.1">
    <property type="nucleotide sequence ID" value="NZ_JAGHKP010000005.1"/>
</dbReference>
<keyword evidence="9" id="KW-1185">Reference proteome</keyword>
<dbReference type="Pfam" id="PF14322">
    <property type="entry name" value="SusD-like_3"/>
    <property type="match status" value="1"/>
</dbReference>
<evidence type="ECO:0000313" key="9">
    <source>
        <dbReference type="Proteomes" id="UP000679126"/>
    </source>
</evidence>
<dbReference type="Proteomes" id="UP000679126">
    <property type="component" value="Unassembled WGS sequence"/>
</dbReference>
<feature type="domain" description="SusD-like N-terminal" evidence="7">
    <location>
        <begin position="22"/>
        <end position="225"/>
    </location>
</feature>
<dbReference type="Gene3D" id="1.25.40.390">
    <property type="match status" value="2"/>
</dbReference>
<protein>
    <submittedName>
        <fullName evidence="8">RagB/SusD family nutrient uptake outer membrane protein</fullName>
    </submittedName>
</protein>
<sequence length="490" mass="55166">MKNKIIYGLLLLGTIVAPSCSKYLEVTPDNRAEINTVEKVAGLLVSAYPDRHYLFAESASDNAEDRTRALSSNQSQPYVDLYMWRDPEGSGNSTPAEYWNACYSAIAAANHALQAIEENNLGNQAKPFKGEALIARAYCHHMLVTLFAQAYEIGGANSGMGVPYVMEPETVVSKQYDRGTVASVYAQIEKDLTEGLALLAGGSWQVPKYHFTPQAAHAFAARFYLFKGDWDKVIEHASAIFPENNFYDNIRQYAGNLYNLTSDEHRQDYTKAERPFNLLLANTYSVYHRSSGAGANRYGFGEQVKNHYAGTTVFGAVFRTRLFSWGAPNYNPGKFNEYFHYTNVAQGIGYPYIMMPLFTADEALMNRAEAYIQKQNYTLAINDLNDFARSRIVNFSAATHGLTMEKAKTFTGRADDKEAMLEALLDSKKRAFIWEGIRWMDILRHKLTVKHNHIDDSGTETFTELKPGDNRRMFQLPQEVKLSGVPLNPR</sequence>
<evidence type="ECO:0000256" key="3">
    <source>
        <dbReference type="ARBA" id="ARBA00022729"/>
    </source>
</evidence>
<keyword evidence="4" id="KW-0472">Membrane</keyword>
<evidence type="ECO:0000256" key="2">
    <source>
        <dbReference type="ARBA" id="ARBA00006275"/>
    </source>
</evidence>
<proteinExistence type="inferred from homology"/>
<keyword evidence="5" id="KW-0998">Cell outer membrane</keyword>
<evidence type="ECO:0000259" key="6">
    <source>
        <dbReference type="Pfam" id="PF07980"/>
    </source>
</evidence>